<protein>
    <submittedName>
        <fullName evidence="2">Uncharacterized protein</fullName>
    </submittedName>
</protein>
<gene>
    <name evidence="2" type="ORF">KAK06_21705</name>
</gene>
<keyword evidence="3" id="KW-1185">Reference proteome</keyword>
<organism evidence="2 3">
    <name type="scientific">Ideonella aquatica</name>
    <dbReference type="NCBI Taxonomy" id="2824119"/>
    <lineage>
        <taxon>Bacteria</taxon>
        <taxon>Pseudomonadati</taxon>
        <taxon>Pseudomonadota</taxon>
        <taxon>Betaproteobacteria</taxon>
        <taxon>Burkholderiales</taxon>
        <taxon>Sphaerotilaceae</taxon>
        <taxon>Ideonella</taxon>
    </lineage>
</organism>
<sequence>MKLTALQKQFITGKLGVQPRKRTGLFKSPDQKTDEAIGKAAENYTRREGKVLTDLATLEKSGSLGGLIASFENEVGQIQNRIRGALRDAGEAVLREAYEALDAIKKAVRKEVEAEKGNPGFVAKREAVKVLLGQLDAHAQAAHVKPWTDQARTDWNEAIRLNDAKQYPQATAKIDAAKKRCDEALAAAGKFNDYRIARAPATGTLKTMADMYATAATYTGYQNQLNAADAQATLATGQYDQAIVAVKAIAKNMAADRKRWLEQELNDAINNLQSAPQADFIKDDCIKTLQTLLASVPGKVAAGDYASLNLMSTAVGELKQRGLDITLRRDVFVKARAAAVSALAPIKACAPLTARAGVLETRLTAEADPAAALTALRFEEATAICEAVRTEALALAPSAGLATAALNDLAGLDKRLEALEKLADGRRPQAAIEALKALRAQAGERVKPEVADWLGARVFIDRLSAEMASAETLAKQLEATAGAAEAARPGADATALGKVMEQLRTELTQLAQPPIADALSKSLKAAGASLDKAQKLVGEGTLDKAGELIAQVAKDIAAAWASHEAQRSAEAGLTLLRERVKTLGEQVKAGSFKALAGQHGELKTLLAAAEKAHKAGDAPATQTEIAAALARAGEIDRWVADIQAFDLRATDLGQRSQDAKSGGADVRAIDALIKKAADALAKLDLAGARQGHDQAEAELTALRVASLAQANPNDPAVVAQAEALLKLPGGEKKLDAFVRSLGSEADYALICKLAEKRFGIQMGDRRVQQTQPDGTTVTLASHSDRGKATITAQGMWEALAQVPGGHAKQPSLKKVSLEKPYSGGGAFNWVDKKVIMNGRPDDGKTEKFDADTRMEALGHNNQDDYAPIDATPKNLFNMTALHEIGHAVDDRLGFMNSKMGQDAFGGWQVYTDLAPIAKAVAAAKQFDETFVRQLINGQDPAPAVMPADYAGGAVKWEKARQAVLDWYTAATTGQIWYSHADSKAAAIGDVVYQEAYPDNWVSYKLAERAKGVTGYQWRAPGEWFAEIYMCWHGGKLDKNTHPFKDWLNAL</sequence>
<proteinExistence type="predicted"/>
<dbReference type="EMBL" id="JAGQDE010000032">
    <property type="protein sequence ID" value="MBQ0961570.1"/>
    <property type="molecule type" value="Genomic_DNA"/>
</dbReference>
<comment type="caution">
    <text evidence="2">The sequence shown here is derived from an EMBL/GenBank/DDBJ whole genome shotgun (WGS) entry which is preliminary data.</text>
</comment>
<dbReference type="RefSeq" id="WP_210804258.1">
    <property type="nucleotide sequence ID" value="NZ_JAGQDE010000032.1"/>
</dbReference>
<evidence type="ECO:0000256" key="1">
    <source>
        <dbReference type="SAM" id="Coils"/>
    </source>
</evidence>
<evidence type="ECO:0000313" key="3">
    <source>
        <dbReference type="Proteomes" id="UP000678374"/>
    </source>
</evidence>
<evidence type="ECO:0000313" key="2">
    <source>
        <dbReference type="EMBL" id="MBQ0961570.1"/>
    </source>
</evidence>
<accession>A0A940YYN9</accession>
<keyword evidence="1" id="KW-0175">Coiled coil</keyword>
<name>A0A940YYN9_9BURK</name>
<dbReference type="Proteomes" id="UP000678374">
    <property type="component" value="Unassembled WGS sequence"/>
</dbReference>
<reference evidence="2" key="1">
    <citation type="submission" date="2021-04" db="EMBL/GenBank/DDBJ databases">
        <title>The genome sequence of Ideonella sp. 4Y11.</title>
        <authorList>
            <person name="Liu Y."/>
        </authorList>
    </citation>
    <scope>NUCLEOTIDE SEQUENCE</scope>
    <source>
        <strain evidence="2">4Y11</strain>
    </source>
</reference>
<feature type="coiled-coil region" evidence="1">
    <location>
        <begin position="460"/>
        <end position="487"/>
    </location>
</feature>
<dbReference type="AlphaFoldDB" id="A0A940YYN9"/>